<reference evidence="11 12" key="1">
    <citation type="submission" date="2020-01" db="EMBL/GenBank/DDBJ databases">
        <title>Draft genome assembly of Ensifer adhaerens T173.</title>
        <authorList>
            <person name="Craig J.E."/>
            <person name="Stinchcombe J.R."/>
        </authorList>
    </citation>
    <scope>NUCLEOTIDE SEQUENCE [LARGE SCALE GENOMIC DNA]</scope>
    <source>
        <strain evidence="11 12">T173</strain>
    </source>
</reference>
<comment type="similarity">
    <text evidence="2 9">Belongs to the glycosyltransferase 20 family.</text>
</comment>
<evidence type="ECO:0000256" key="8">
    <source>
        <dbReference type="ARBA" id="ARBA00048039"/>
    </source>
</evidence>
<evidence type="ECO:0000313" key="12">
    <source>
        <dbReference type="Proteomes" id="UP000744980"/>
    </source>
</evidence>
<dbReference type="EC" id="2.4.1.15" evidence="4 9"/>
<dbReference type="EMBL" id="WXFA01000048">
    <property type="protein sequence ID" value="MBM3095544.1"/>
    <property type="molecule type" value="Genomic_DNA"/>
</dbReference>
<dbReference type="SUPFAM" id="SSF53756">
    <property type="entry name" value="UDP-Glycosyltransferase/glycogen phosphorylase"/>
    <property type="match status" value="1"/>
</dbReference>
<feature type="signal peptide" evidence="10">
    <location>
        <begin position="1"/>
        <end position="19"/>
    </location>
</feature>
<dbReference type="RefSeq" id="WP_203529837.1">
    <property type="nucleotide sequence ID" value="NZ_CP083373.1"/>
</dbReference>
<evidence type="ECO:0000256" key="6">
    <source>
        <dbReference type="ARBA" id="ARBA00022676"/>
    </source>
</evidence>
<proteinExistence type="inferred from homology"/>
<comment type="catalytic activity">
    <reaction evidence="8 9">
        <text>D-glucose 6-phosphate + UDP-alpha-D-glucose = alpha,alpha-trehalose 6-phosphate + UDP + H(+)</text>
        <dbReference type="Rhea" id="RHEA:18889"/>
        <dbReference type="ChEBI" id="CHEBI:15378"/>
        <dbReference type="ChEBI" id="CHEBI:58223"/>
        <dbReference type="ChEBI" id="CHEBI:58429"/>
        <dbReference type="ChEBI" id="CHEBI:58885"/>
        <dbReference type="ChEBI" id="CHEBI:61548"/>
        <dbReference type="EC" id="2.4.1.15"/>
    </reaction>
</comment>
<keyword evidence="7 9" id="KW-0808">Transferase</keyword>
<dbReference type="NCBIfam" id="TIGR02400">
    <property type="entry name" value="trehalose_OtsA"/>
    <property type="match status" value="1"/>
</dbReference>
<sequence>MNRLIVVSNRVTLAQPSSAGGLAIALSAALAQRGGLWMGWSGQQTDDKSPAPLAISTVGKITYALTDLTQKDLEEYYQGFANRVLWPICHYRLDLAEYERKEMSGYFRVNRFFAERLASLVQEGDLVWVHDYHLIPLAAELRRAGLRNRLGFFLHIPWPPPDVFFAMPVHAEILKSLCSYDVVGFQTKYDVENFLGCLHRSGLARHVGGIITTTEGKSLRVGAYPIGIDTARFSTLAAQSATSRPLRKAAESLRGRDLIVGADRLDYSKGITQRIDAFERFIRSEKHMQGKVTYLQITPKSRSEVPEYEAMQRVVAEQAGRVNGELGTLDWVPIRYINRSVPHNLLSGLYRLSKVGLVTPLRDGMNLVAKEYVAAQSEDDPGVLVLSAFAGAARELDGAIKVNPYDVEGIAQALSTALTMSLEERRERWRSMYDHLLEHDVQHWCEWFLDDLEVPPLQ</sequence>
<dbReference type="Proteomes" id="UP000744980">
    <property type="component" value="Unassembled WGS sequence"/>
</dbReference>
<dbReference type="PANTHER" id="PTHR10788">
    <property type="entry name" value="TREHALOSE-6-PHOSPHATE SYNTHASE"/>
    <property type="match status" value="1"/>
</dbReference>
<evidence type="ECO:0000256" key="7">
    <source>
        <dbReference type="ARBA" id="ARBA00022679"/>
    </source>
</evidence>
<dbReference type="Gene3D" id="3.40.50.2000">
    <property type="entry name" value="Glycogen Phosphorylase B"/>
    <property type="match status" value="2"/>
</dbReference>
<dbReference type="InterPro" id="IPR001830">
    <property type="entry name" value="Glyco_trans_20"/>
</dbReference>
<dbReference type="CDD" id="cd03788">
    <property type="entry name" value="GT20_TPS"/>
    <property type="match status" value="1"/>
</dbReference>
<keyword evidence="6 9" id="KW-0328">Glycosyltransferase</keyword>
<dbReference type="InterPro" id="IPR012766">
    <property type="entry name" value="Trehalose_OtsA"/>
</dbReference>
<evidence type="ECO:0000256" key="10">
    <source>
        <dbReference type="SAM" id="SignalP"/>
    </source>
</evidence>
<comment type="function">
    <text evidence="9">Probably involved in the osmoprotection via the biosynthesis of trehalose. Catalyzes the transfer of glucose from UDP-alpha-D-glucose (UDP-Glc) to D-glucose 6-phosphate (Glc-6-P) to form trehalose-6-phosphate. Acts with retention of the anomeric configuration of the UDP-sugar donor.</text>
</comment>
<gene>
    <name evidence="11" type="primary">otsA</name>
    <name evidence="11" type="ORF">GFB56_33010</name>
</gene>
<dbReference type="GO" id="GO:0005992">
    <property type="term" value="P:trehalose biosynthetic process"/>
    <property type="evidence" value="ECO:0007669"/>
    <property type="project" value="UniProtKB-UniRule"/>
</dbReference>
<evidence type="ECO:0000256" key="3">
    <source>
        <dbReference type="ARBA" id="ARBA00011881"/>
    </source>
</evidence>
<dbReference type="GO" id="GO:0003825">
    <property type="term" value="F:alpha,alpha-trehalose-phosphate synthase (UDP-forming) activity"/>
    <property type="evidence" value="ECO:0007669"/>
    <property type="project" value="UniProtKB-UniRule"/>
</dbReference>
<evidence type="ECO:0000256" key="1">
    <source>
        <dbReference type="ARBA" id="ARBA00005199"/>
    </source>
</evidence>
<dbReference type="AlphaFoldDB" id="A0AAW4FW61"/>
<evidence type="ECO:0000313" key="11">
    <source>
        <dbReference type="EMBL" id="MBM3095544.1"/>
    </source>
</evidence>
<comment type="caution">
    <text evidence="11">The sequence shown here is derived from an EMBL/GenBank/DDBJ whole genome shotgun (WGS) entry which is preliminary data.</text>
</comment>
<dbReference type="PANTHER" id="PTHR10788:SF106">
    <property type="entry name" value="BCDNA.GH08860"/>
    <property type="match status" value="1"/>
</dbReference>
<protein>
    <recommendedName>
        <fullName evidence="5 9">Trehalose-6-phosphate synthase</fullName>
        <ecNumber evidence="4 9">2.4.1.15</ecNumber>
    </recommendedName>
    <alternativeName>
        <fullName evidence="9">Osmoregulatory trehalose synthesis protein A</fullName>
    </alternativeName>
    <alternativeName>
        <fullName evidence="9">UDP-glucose-glucosephosphate glucosyltransferase</fullName>
    </alternativeName>
</protein>
<evidence type="ECO:0000256" key="2">
    <source>
        <dbReference type="ARBA" id="ARBA00008799"/>
    </source>
</evidence>
<comment type="subunit">
    <text evidence="3 9">Homotetramer.</text>
</comment>
<accession>A0AAW4FW61</accession>
<evidence type="ECO:0000256" key="4">
    <source>
        <dbReference type="ARBA" id="ARBA00012538"/>
    </source>
</evidence>
<name>A0AAW4FW61_9HYPH</name>
<organism evidence="11 12">
    <name type="scientific">Ensifer canadensis</name>
    <dbReference type="NCBI Taxonomy" id="555315"/>
    <lineage>
        <taxon>Bacteria</taxon>
        <taxon>Pseudomonadati</taxon>
        <taxon>Pseudomonadota</taxon>
        <taxon>Alphaproteobacteria</taxon>
        <taxon>Hyphomicrobiales</taxon>
        <taxon>Rhizobiaceae</taxon>
        <taxon>Sinorhizobium/Ensifer group</taxon>
        <taxon>Ensifer</taxon>
    </lineage>
</organism>
<evidence type="ECO:0000256" key="9">
    <source>
        <dbReference type="RuleBase" id="RU362045"/>
    </source>
</evidence>
<dbReference type="Pfam" id="PF00982">
    <property type="entry name" value="Glyco_transf_20"/>
    <property type="match status" value="1"/>
</dbReference>
<keyword evidence="12" id="KW-1185">Reference proteome</keyword>
<feature type="chain" id="PRO_5043666280" description="Trehalose-6-phosphate synthase" evidence="10">
    <location>
        <begin position="20"/>
        <end position="458"/>
    </location>
</feature>
<evidence type="ECO:0000256" key="5">
    <source>
        <dbReference type="ARBA" id="ARBA00018539"/>
    </source>
</evidence>
<comment type="pathway">
    <text evidence="1 9">Glycan biosynthesis; trehalose biosynthesis.</text>
</comment>
<keyword evidence="10" id="KW-0732">Signal</keyword>